<evidence type="ECO:0000313" key="2">
    <source>
        <dbReference type="EMBL" id="WWD10202.1"/>
    </source>
</evidence>
<dbReference type="RefSeq" id="XP_066088169.1">
    <property type="nucleotide sequence ID" value="XM_066232072.1"/>
</dbReference>
<evidence type="ECO:0000313" key="3">
    <source>
        <dbReference type="Proteomes" id="UP001358614"/>
    </source>
</evidence>
<protein>
    <recommendedName>
        <fullName evidence="4">Myb-like domain-containing protein</fullName>
    </recommendedName>
</protein>
<dbReference type="EMBL" id="CP144091">
    <property type="protein sequence ID" value="WWD10202.1"/>
    <property type="molecule type" value="Genomic_DNA"/>
</dbReference>
<name>A0AAX4KV06_9TREE</name>
<accession>A0AAX4KV06</accession>
<dbReference type="GeneID" id="91107137"/>
<dbReference type="KEGG" id="ker:91107137"/>
<dbReference type="AlphaFoldDB" id="A0AAX4KV06"/>
<sequence>MPKIEKSVSQEFKPYDKPSTSPRQTKLDYPSMKSSSLGRSKGKKNEYDKTLLVTLFLKSSKDVDWNELGKDIGKTPIQCKDVWRKVIKTSLLTNRPWSGDGKDWTREMKIATLMMVLDSCNPDWECIAASFSGKTKSQLYDVWRKVILPRLKRGDTIE</sequence>
<feature type="region of interest" description="Disordered" evidence="1">
    <location>
        <begin position="1"/>
        <end position="42"/>
    </location>
</feature>
<reference evidence="2 3" key="1">
    <citation type="submission" date="2024-01" db="EMBL/GenBank/DDBJ databases">
        <title>Comparative genomics of Cryptococcus and Kwoniella reveals pathogenesis evolution and contrasting modes of karyotype evolution via chromosome fusion or intercentromeric recombination.</title>
        <authorList>
            <person name="Coelho M.A."/>
            <person name="David-Palma M."/>
            <person name="Shea T."/>
            <person name="Bowers K."/>
            <person name="McGinley-Smith S."/>
            <person name="Mohammad A.W."/>
            <person name="Gnirke A."/>
            <person name="Yurkov A.M."/>
            <person name="Nowrousian M."/>
            <person name="Sun S."/>
            <person name="Cuomo C.A."/>
            <person name="Heitman J."/>
        </authorList>
    </citation>
    <scope>NUCLEOTIDE SEQUENCE [LARGE SCALE GENOMIC DNA]</scope>
    <source>
        <strain evidence="2 3">PYCC6329</strain>
    </source>
</reference>
<dbReference type="InterPro" id="IPR009057">
    <property type="entry name" value="Homeodomain-like_sf"/>
</dbReference>
<gene>
    <name evidence="2" type="ORF">V865_008336</name>
</gene>
<proteinExistence type="predicted"/>
<dbReference type="SUPFAM" id="SSF46689">
    <property type="entry name" value="Homeodomain-like"/>
    <property type="match status" value="1"/>
</dbReference>
<dbReference type="Proteomes" id="UP001358614">
    <property type="component" value="Chromosome 3"/>
</dbReference>
<organism evidence="2 3">
    <name type="scientific">Kwoniella europaea PYCC6329</name>
    <dbReference type="NCBI Taxonomy" id="1423913"/>
    <lineage>
        <taxon>Eukaryota</taxon>
        <taxon>Fungi</taxon>
        <taxon>Dikarya</taxon>
        <taxon>Basidiomycota</taxon>
        <taxon>Agaricomycotina</taxon>
        <taxon>Tremellomycetes</taxon>
        <taxon>Tremellales</taxon>
        <taxon>Cryptococcaceae</taxon>
        <taxon>Kwoniella</taxon>
    </lineage>
</organism>
<evidence type="ECO:0008006" key="4">
    <source>
        <dbReference type="Google" id="ProtNLM"/>
    </source>
</evidence>
<keyword evidence="3" id="KW-1185">Reference proteome</keyword>
<feature type="compositionally biased region" description="Basic and acidic residues" evidence="1">
    <location>
        <begin position="1"/>
        <end position="16"/>
    </location>
</feature>
<evidence type="ECO:0000256" key="1">
    <source>
        <dbReference type="SAM" id="MobiDB-lite"/>
    </source>
</evidence>